<dbReference type="InterPro" id="IPR050983">
    <property type="entry name" value="GST_Omega/HSP26"/>
</dbReference>
<proteinExistence type="predicted"/>
<dbReference type="InterPro" id="IPR036282">
    <property type="entry name" value="Glutathione-S-Trfase_C_sf"/>
</dbReference>
<organism evidence="2 3">
    <name type="scientific">Variovorax humicola</name>
    <dbReference type="NCBI Taxonomy" id="1769758"/>
    <lineage>
        <taxon>Bacteria</taxon>
        <taxon>Pseudomonadati</taxon>
        <taxon>Pseudomonadota</taxon>
        <taxon>Betaproteobacteria</taxon>
        <taxon>Burkholderiales</taxon>
        <taxon>Comamonadaceae</taxon>
        <taxon>Variovorax</taxon>
    </lineage>
</organism>
<dbReference type="Gene3D" id="3.40.30.10">
    <property type="entry name" value="Glutaredoxin"/>
    <property type="match status" value="1"/>
</dbReference>
<dbReference type="InterPro" id="IPR036249">
    <property type="entry name" value="Thioredoxin-like_sf"/>
</dbReference>
<evidence type="ECO:0000313" key="2">
    <source>
        <dbReference type="EMBL" id="MEJ8823048.1"/>
    </source>
</evidence>
<name>A0ABU8VZL0_9BURK</name>
<dbReference type="CDD" id="cd03049">
    <property type="entry name" value="GST_N_3"/>
    <property type="match status" value="1"/>
</dbReference>
<comment type="caution">
    <text evidence="2">The sequence shown here is derived from an EMBL/GenBank/DDBJ whole genome shotgun (WGS) entry which is preliminary data.</text>
</comment>
<dbReference type="RefSeq" id="WP_340364076.1">
    <property type="nucleotide sequence ID" value="NZ_JBBKZV010000006.1"/>
</dbReference>
<dbReference type="Pfam" id="PF13410">
    <property type="entry name" value="GST_C_2"/>
    <property type="match status" value="1"/>
</dbReference>
<dbReference type="Pfam" id="PF13409">
    <property type="entry name" value="GST_N_2"/>
    <property type="match status" value="1"/>
</dbReference>
<dbReference type="EMBL" id="JBBKZV010000006">
    <property type="protein sequence ID" value="MEJ8823048.1"/>
    <property type="molecule type" value="Genomic_DNA"/>
</dbReference>
<dbReference type="PANTHER" id="PTHR43968:SF6">
    <property type="entry name" value="GLUTATHIONE S-TRANSFERASE OMEGA"/>
    <property type="match status" value="1"/>
</dbReference>
<evidence type="ECO:0000259" key="1">
    <source>
        <dbReference type="PROSITE" id="PS50404"/>
    </source>
</evidence>
<dbReference type="Gene3D" id="1.20.1050.10">
    <property type="match status" value="1"/>
</dbReference>
<dbReference type="InterPro" id="IPR004045">
    <property type="entry name" value="Glutathione_S-Trfase_N"/>
</dbReference>
<dbReference type="CDD" id="cd03205">
    <property type="entry name" value="GST_C_6"/>
    <property type="match status" value="1"/>
</dbReference>
<dbReference type="SUPFAM" id="SSF47616">
    <property type="entry name" value="GST C-terminal domain-like"/>
    <property type="match status" value="1"/>
</dbReference>
<sequence length="202" mass="22509">MKIYFSPFSPYVRKCLVAAHEVGLDGRVQLLPSNANPVQRDREIIARNPLGKVPTFITDEGAVLYDSRVICEYLDALGGGTLFPRSGAGRWDALTLQALGDGILDGALLARYEDVARPEALRWPEWRAGQLDKAETSLAHLDAHPALISPGRVDIGTLTVACALWYLDLRFSEFDWRSRHTAVGQWFAEFSKRPSLQKSWAL</sequence>
<feature type="domain" description="GST N-terminal" evidence="1">
    <location>
        <begin position="1"/>
        <end position="82"/>
    </location>
</feature>
<protein>
    <submittedName>
        <fullName evidence="2">Glutathione S-transferase</fullName>
    </submittedName>
</protein>
<evidence type="ECO:0000313" key="3">
    <source>
        <dbReference type="Proteomes" id="UP001363010"/>
    </source>
</evidence>
<accession>A0ABU8VZL0</accession>
<dbReference type="PROSITE" id="PS50404">
    <property type="entry name" value="GST_NTER"/>
    <property type="match status" value="1"/>
</dbReference>
<gene>
    <name evidence="2" type="ORF">WKW80_13560</name>
</gene>
<reference evidence="2 3" key="1">
    <citation type="submission" date="2024-03" db="EMBL/GenBank/DDBJ databases">
        <title>Novel species of the genus Variovorax.</title>
        <authorList>
            <person name="Liu Q."/>
            <person name="Xin Y.-H."/>
        </authorList>
    </citation>
    <scope>NUCLEOTIDE SEQUENCE [LARGE SCALE GENOMIC DNA]</scope>
    <source>
        <strain evidence="2 3">KACC 18501</strain>
    </source>
</reference>
<dbReference type="Proteomes" id="UP001363010">
    <property type="component" value="Unassembled WGS sequence"/>
</dbReference>
<keyword evidence="3" id="KW-1185">Reference proteome</keyword>
<dbReference type="PANTHER" id="PTHR43968">
    <property type="match status" value="1"/>
</dbReference>
<dbReference type="SUPFAM" id="SSF52833">
    <property type="entry name" value="Thioredoxin-like"/>
    <property type="match status" value="1"/>
</dbReference>